<evidence type="ECO:0000313" key="4">
    <source>
        <dbReference type="Proteomes" id="UP000619260"/>
    </source>
</evidence>
<dbReference type="Proteomes" id="UP000619260">
    <property type="component" value="Unassembled WGS sequence"/>
</dbReference>
<evidence type="ECO:0000256" key="1">
    <source>
        <dbReference type="ARBA" id="ARBA00022801"/>
    </source>
</evidence>
<dbReference type="PANTHER" id="PTHR11839:SF31">
    <property type="entry name" value="ADP-RIBOSE PYROPHOSPHATASE"/>
    <property type="match status" value="1"/>
</dbReference>
<dbReference type="GO" id="GO:0005829">
    <property type="term" value="C:cytosol"/>
    <property type="evidence" value="ECO:0007669"/>
    <property type="project" value="TreeGrafter"/>
</dbReference>
<evidence type="ECO:0000259" key="2">
    <source>
        <dbReference type="PROSITE" id="PS51462"/>
    </source>
</evidence>
<dbReference type="GO" id="GO:0019693">
    <property type="term" value="P:ribose phosphate metabolic process"/>
    <property type="evidence" value="ECO:0007669"/>
    <property type="project" value="TreeGrafter"/>
</dbReference>
<dbReference type="InterPro" id="IPR015797">
    <property type="entry name" value="NUDIX_hydrolase-like_dom_sf"/>
</dbReference>
<dbReference type="PROSITE" id="PS51462">
    <property type="entry name" value="NUDIX"/>
    <property type="match status" value="1"/>
</dbReference>
<dbReference type="GO" id="GO:0016787">
    <property type="term" value="F:hydrolase activity"/>
    <property type="evidence" value="ECO:0007669"/>
    <property type="project" value="UniProtKB-KW"/>
</dbReference>
<dbReference type="Gene3D" id="3.90.79.10">
    <property type="entry name" value="Nucleoside Triphosphate Pyrophosphohydrolase"/>
    <property type="match status" value="1"/>
</dbReference>
<reference evidence="3" key="1">
    <citation type="submission" date="2021-01" db="EMBL/GenBank/DDBJ databases">
        <title>Whole genome shotgun sequence of Virgisporangium aliadipatigenens NBRC 105644.</title>
        <authorList>
            <person name="Komaki H."/>
            <person name="Tamura T."/>
        </authorList>
    </citation>
    <scope>NUCLEOTIDE SEQUENCE</scope>
    <source>
        <strain evidence="3">NBRC 105644</strain>
    </source>
</reference>
<comment type="caution">
    <text evidence="3">The sequence shown here is derived from an EMBL/GenBank/DDBJ whole genome shotgun (WGS) entry which is preliminary data.</text>
</comment>
<proteinExistence type="predicted"/>
<dbReference type="RefSeq" id="WP_203905353.1">
    <property type="nucleotide sequence ID" value="NZ_BOPF01000059.1"/>
</dbReference>
<dbReference type="SUPFAM" id="SSF55811">
    <property type="entry name" value="Nudix"/>
    <property type="match status" value="1"/>
</dbReference>
<dbReference type="EMBL" id="BOPF01000059">
    <property type="protein sequence ID" value="GIJ51955.1"/>
    <property type="molecule type" value="Genomic_DNA"/>
</dbReference>
<protein>
    <submittedName>
        <fullName evidence="3">ADP-ribose pyrophosphatase</fullName>
    </submittedName>
</protein>
<name>A0A8J4DV35_9ACTN</name>
<dbReference type="Pfam" id="PF00293">
    <property type="entry name" value="NUDIX"/>
    <property type="match status" value="1"/>
</dbReference>
<dbReference type="CDD" id="cd24158">
    <property type="entry name" value="NUDIX_ADPRase_Rv1700"/>
    <property type="match status" value="1"/>
</dbReference>
<accession>A0A8J4DV35</accession>
<dbReference type="GO" id="GO:0006753">
    <property type="term" value="P:nucleoside phosphate metabolic process"/>
    <property type="evidence" value="ECO:0007669"/>
    <property type="project" value="TreeGrafter"/>
</dbReference>
<gene>
    <name evidence="3" type="ORF">Val02_88410</name>
</gene>
<dbReference type="InterPro" id="IPR000086">
    <property type="entry name" value="NUDIX_hydrolase_dom"/>
</dbReference>
<dbReference type="PANTHER" id="PTHR11839">
    <property type="entry name" value="UDP/ADP-SUGAR PYROPHOSPHATASE"/>
    <property type="match status" value="1"/>
</dbReference>
<evidence type="ECO:0000313" key="3">
    <source>
        <dbReference type="EMBL" id="GIJ51955.1"/>
    </source>
</evidence>
<organism evidence="3 4">
    <name type="scientific">Virgisporangium aliadipatigenens</name>
    <dbReference type="NCBI Taxonomy" id="741659"/>
    <lineage>
        <taxon>Bacteria</taxon>
        <taxon>Bacillati</taxon>
        <taxon>Actinomycetota</taxon>
        <taxon>Actinomycetes</taxon>
        <taxon>Micromonosporales</taxon>
        <taxon>Micromonosporaceae</taxon>
        <taxon>Virgisporangium</taxon>
    </lineage>
</organism>
<keyword evidence="1" id="KW-0378">Hydrolase</keyword>
<sequence length="199" mass="22338">MSVKGYEVLNTTERAANRVFRLITDEVKMPDGDTAERDYLRHIGAVGVVAINQDGEVALIRQYRHPLRRRLWELPAGLIDVEGEPLVEAAKRELAEEADLRAAQWDLLVDANPSPGCSDEVIRLFLARDLSYVPQEDRHERTHEEAGLVVRHVPLTEAVDMVLSGEITNAACMIGLLTAARYKSYGWAGLRKVDEPLKR</sequence>
<feature type="domain" description="Nudix hydrolase" evidence="2">
    <location>
        <begin position="41"/>
        <end position="175"/>
    </location>
</feature>
<dbReference type="AlphaFoldDB" id="A0A8J4DV35"/>
<keyword evidence="4" id="KW-1185">Reference proteome</keyword>